<evidence type="ECO:0000313" key="3">
    <source>
        <dbReference type="EMBL" id="KAJ8509789.1"/>
    </source>
</evidence>
<feature type="transmembrane region" description="Helical" evidence="2">
    <location>
        <begin position="58"/>
        <end position="79"/>
    </location>
</feature>
<keyword evidence="4" id="KW-1185">Reference proteome</keyword>
<evidence type="ECO:0000256" key="1">
    <source>
        <dbReference type="SAM" id="MobiDB-lite"/>
    </source>
</evidence>
<organism evidence="3 4">
    <name type="scientific">Ensete ventricosum</name>
    <name type="common">Abyssinian banana</name>
    <name type="synonym">Musa ensete</name>
    <dbReference type="NCBI Taxonomy" id="4639"/>
    <lineage>
        <taxon>Eukaryota</taxon>
        <taxon>Viridiplantae</taxon>
        <taxon>Streptophyta</taxon>
        <taxon>Embryophyta</taxon>
        <taxon>Tracheophyta</taxon>
        <taxon>Spermatophyta</taxon>
        <taxon>Magnoliopsida</taxon>
        <taxon>Liliopsida</taxon>
        <taxon>Zingiberales</taxon>
        <taxon>Musaceae</taxon>
        <taxon>Ensete</taxon>
    </lineage>
</organism>
<sequence length="106" mass="11697">MGDPVAASRRKHRLPNGGSESSDLHAAARNGDVTSVESICNANPLAVNSRDRHSRTPYPLSLVLFLSSVSAFVLVIMLWPLHLVPNLSSKQLIAPPRVWYRVLRFP</sequence>
<evidence type="ECO:0000313" key="4">
    <source>
        <dbReference type="Proteomes" id="UP001222027"/>
    </source>
</evidence>
<reference evidence="3 4" key="1">
    <citation type="submission" date="2022-12" db="EMBL/GenBank/DDBJ databases">
        <title>Chromosome-scale assembly of the Ensete ventricosum genome.</title>
        <authorList>
            <person name="Dussert Y."/>
            <person name="Stocks J."/>
            <person name="Wendawek A."/>
            <person name="Woldeyes F."/>
            <person name="Nichols R.A."/>
            <person name="Borrell J.S."/>
        </authorList>
    </citation>
    <scope>NUCLEOTIDE SEQUENCE [LARGE SCALE GENOMIC DNA]</scope>
    <source>
        <strain evidence="4">cv. Maze</strain>
        <tissue evidence="3">Seeds</tissue>
    </source>
</reference>
<keyword evidence="2" id="KW-0472">Membrane</keyword>
<dbReference type="AlphaFoldDB" id="A0AAV8RTY6"/>
<dbReference type="Proteomes" id="UP001222027">
    <property type="component" value="Unassembled WGS sequence"/>
</dbReference>
<feature type="region of interest" description="Disordered" evidence="1">
    <location>
        <begin position="1"/>
        <end position="26"/>
    </location>
</feature>
<keyword evidence="2" id="KW-0812">Transmembrane</keyword>
<accession>A0AAV8RTY6</accession>
<proteinExistence type="predicted"/>
<comment type="caution">
    <text evidence="3">The sequence shown here is derived from an EMBL/GenBank/DDBJ whole genome shotgun (WGS) entry which is preliminary data.</text>
</comment>
<name>A0AAV8RTY6_ENSVE</name>
<evidence type="ECO:0000256" key="2">
    <source>
        <dbReference type="SAM" id="Phobius"/>
    </source>
</evidence>
<keyword evidence="2" id="KW-1133">Transmembrane helix</keyword>
<protein>
    <recommendedName>
        <fullName evidence="5">PGG domain-containing protein</fullName>
    </recommendedName>
</protein>
<gene>
    <name evidence="3" type="ORF">OPV22_000223</name>
</gene>
<evidence type="ECO:0008006" key="5">
    <source>
        <dbReference type="Google" id="ProtNLM"/>
    </source>
</evidence>
<dbReference type="EMBL" id="JAQQAF010000001">
    <property type="protein sequence ID" value="KAJ8509789.1"/>
    <property type="molecule type" value="Genomic_DNA"/>
</dbReference>